<feature type="transmembrane region" description="Helical" evidence="5">
    <location>
        <begin position="228"/>
        <end position="251"/>
    </location>
</feature>
<name>A0A3G9JV66_9FIRM</name>
<keyword evidence="7" id="KW-1185">Reference proteome</keyword>
<gene>
    <name evidence="6" type="ORF">SG0102_19330</name>
</gene>
<keyword evidence="2 5" id="KW-0812">Transmembrane</keyword>
<dbReference type="Pfam" id="PF00654">
    <property type="entry name" value="Voltage_CLC"/>
    <property type="match status" value="1"/>
</dbReference>
<evidence type="ECO:0000256" key="2">
    <source>
        <dbReference type="ARBA" id="ARBA00022692"/>
    </source>
</evidence>
<keyword evidence="4 5" id="KW-0472">Membrane</keyword>
<feature type="transmembrane region" description="Helical" evidence="5">
    <location>
        <begin position="29"/>
        <end position="51"/>
    </location>
</feature>
<dbReference type="RefSeq" id="WP_125119770.1">
    <property type="nucleotide sequence ID" value="NZ_AP019309.1"/>
</dbReference>
<feature type="transmembrane region" description="Helical" evidence="5">
    <location>
        <begin position="158"/>
        <end position="181"/>
    </location>
</feature>
<dbReference type="InterPro" id="IPR050368">
    <property type="entry name" value="ClC-type_chloride_channel"/>
</dbReference>
<comment type="subcellular location">
    <subcellularLocation>
        <location evidence="1">Membrane</location>
        <topology evidence="1">Multi-pass membrane protein</topology>
    </subcellularLocation>
</comment>
<feature type="transmembrane region" description="Helical" evidence="5">
    <location>
        <begin position="63"/>
        <end position="82"/>
    </location>
</feature>
<evidence type="ECO:0000313" key="6">
    <source>
        <dbReference type="EMBL" id="BBH26999.1"/>
    </source>
</evidence>
<dbReference type="PANTHER" id="PTHR43427">
    <property type="entry name" value="CHLORIDE CHANNEL PROTEIN CLC-E"/>
    <property type="match status" value="1"/>
</dbReference>
<evidence type="ECO:0000256" key="3">
    <source>
        <dbReference type="ARBA" id="ARBA00022989"/>
    </source>
</evidence>
<keyword evidence="3 5" id="KW-1133">Transmembrane helix</keyword>
<evidence type="ECO:0000256" key="1">
    <source>
        <dbReference type="ARBA" id="ARBA00004141"/>
    </source>
</evidence>
<dbReference type="InterPro" id="IPR001807">
    <property type="entry name" value="ClC"/>
</dbReference>
<accession>A0A3G9JV66</accession>
<evidence type="ECO:0000256" key="5">
    <source>
        <dbReference type="SAM" id="Phobius"/>
    </source>
</evidence>
<dbReference type="InterPro" id="IPR014743">
    <property type="entry name" value="Cl-channel_core"/>
</dbReference>
<feature type="transmembrane region" description="Helical" evidence="5">
    <location>
        <begin position="263"/>
        <end position="281"/>
    </location>
</feature>
<sequence length="435" mass="46979">MHEILEYLKETTDTYEHRIHYYIIEGFRWLAISLVVGVVCGVVGSLFAQSVTYVTTLRMAHPWLLYFLPIAGIVTVFMYHSFKVSGKGTNDIIDAAREGEKLPFLLIPAIFIGTVLTHLCGGSAGREGAALQIGGDLANGVGRLFKLNKKQMGIITRIGMAAFFSALFGTPVAAAAFGTMMINVGSISYMVIFPGLIASILACDLSLRLGATAVRFPLHIPAFHSLMSVRVIILSLACAIISVFFIKMLYLGRYLYGRYIKNHYIRIIVGGCLIIALTTLLKTTDYNGAGMNVIGEAMKGHVHPAAFFWKILFTSITLEAGYKGGEVVPSFFIGATFGCLMGKLLGIPAGFGAALGMVGVFGAATNSFLAPVFLAVEVFGGDGILYFALCCIICYIFSGYSGLYSSQRIIYSKLNASRIDASPNTYHTGDRGDLD</sequence>
<protein>
    <submittedName>
        <fullName evidence="6">Voltage-gated chloride channel protein</fullName>
    </submittedName>
</protein>
<reference evidence="6 7" key="1">
    <citation type="submission" date="2018-11" db="EMBL/GenBank/DDBJ databases">
        <title>Novel Erysipelotrichaceae bacterium isolated from small intestine of a swine.</title>
        <authorList>
            <person name="Kim J.S."/>
            <person name="Choe H."/>
            <person name="Lee Y.R."/>
            <person name="Kim K.M."/>
            <person name="Park D.S."/>
        </authorList>
    </citation>
    <scope>NUCLEOTIDE SEQUENCE [LARGE SCALE GENOMIC DNA]</scope>
    <source>
        <strain evidence="6 7">SG0102</strain>
    </source>
</reference>
<evidence type="ECO:0000256" key="4">
    <source>
        <dbReference type="ARBA" id="ARBA00023136"/>
    </source>
</evidence>
<dbReference type="GO" id="GO:0016020">
    <property type="term" value="C:membrane"/>
    <property type="evidence" value="ECO:0007669"/>
    <property type="project" value="UniProtKB-SubCell"/>
</dbReference>
<dbReference type="PANTHER" id="PTHR43427:SF12">
    <property type="entry name" value="CHLORIDE TRANSPORTER"/>
    <property type="match status" value="1"/>
</dbReference>
<dbReference type="Proteomes" id="UP000268059">
    <property type="component" value="Chromosome"/>
</dbReference>
<dbReference type="Gene3D" id="1.10.3080.10">
    <property type="entry name" value="Clc chloride channel"/>
    <property type="match status" value="1"/>
</dbReference>
<dbReference type="EMBL" id="AP019309">
    <property type="protein sequence ID" value="BBH26999.1"/>
    <property type="molecule type" value="Genomic_DNA"/>
</dbReference>
<dbReference type="InParanoid" id="A0A3G9JV66"/>
<dbReference type="GO" id="GO:0015108">
    <property type="term" value="F:chloride transmembrane transporter activity"/>
    <property type="evidence" value="ECO:0007669"/>
    <property type="project" value="InterPro"/>
</dbReference>
<feature type="transmembrane region" description="Helical" evidence="5">
    <location>
        <begin position="102"/>
        <end position="121"/>
    </location>
</feature>
<dbReference type="AlphaFoldDB" id="A0A3G9JV66"/>
<dbReference type="SUPFAM" id="SSF81340">
    <property type="entry name" value="Clc chloride channel"/>
    <property type="match status" value="1"/>
</dbReference>
<feature type="transmembrane region" description="Helical" evidence="5">
    <location>
        <begin position="384"/>
        <end position="403"/>
    </location>
</feature>
<dbReference type="KEGG" id="ebm:SG0102_19330"/>
<evidence type="ECO:0000313" key="7">
    <source>
        <dbReference type="Proteomes" id="UP000268059"/>
    </source>
</evidence>
<dbReference type="OrthoDB" id="9767361at2"/>
<organism evidence="6 7">
    <name type="scientific">Intestinibaculum porci</name>
    <dbReference type="NCBI Taxonomy" id="2487118"/>
    <lineage>
        <taxon>Bacteria</taxon>
        <taxon>Bacillati</taxon>
        <taxon>Bacillota</taxon>
        <taxon>Erysipelotrichia</taxon>
        <taxon>Erysipelotrichales</taxon>
        <taxon>Erysipelotrichaceae</taxon>
        <taxon>Intestinibaculum</taxon>
    </lineage>
</organism>
<feature type="transmembrane region" description="Helical" evidence="5">
    <location>
        <begin position="187"/>
        <end position="207"/>
    </location>
</feature>
<proteinExistence type="predicted"/>